<reference evidence="2" key="1">
    <citation type="submission" date="2023-03" db="EMBL/GenBank/DDBJ databases">
        <title>MT1 and MT2 Draft Genomes of Novel Species.</title>
        <authorList>
            <person name="Venkateswaran K."/>
        </authorList>
    </citation>
    <scope>NUCLEOTIDE SEQUENCE</scope>
    <source>
        <strain evidence="2">F6_8S_P_1A</strain>
    </source>
</reference>
<dbReference type="InterPro" id="IPR050266">
    <property type="entry name" value="AB_hydrolase_sf"/>
</dbReference>
<evidence type="ECO:0000313" key="3">
    <source>
        <dbReference type="Proteomes" id="UP001174210"/>
    </source>
</evidence>
<dbReference type="Gene3D" id="3.40.50.1820">
    <property type="entry name" value="alpha/beta hydrolase"/>
    <property type="match status" value="1"/>
</dbReference>
<feature type="domain" description="AB hydrolase-1" evidence="1">
    <location>
        <begin position="27"/>
        <end position="262"/>
    </location>
</feature>
<dbReference type="SUPFAM" id="SSF53474">
    <property type="entry name" value="alpha/beta-Hydrolases"/>
    <property type="match status" value="1"/>
</dbReference>
<dbReference type="Proteomes" id="UP001174210">
    <property type="component" value="Unassembled WGS sequence"/>
</dbReference>
<sequence>MSDPRSFVTADGRAVRYFDTGGDPAAPVLIWHHGTPQTGAVIAPVAAEAAARGFRVVSAARPGYPGSDALPGRSIADAAADVLAIADALGVERFVTVGASGGGPHALALAALAGERVTATVTLAGLAPFDHSPDWFSGMASPDALRAALAGRDARLAFAETAEFDPESFTSRDYETLNGAWGALGADAGAGAAEGPVGEADDDLAYVAPWGVELRAVRTPVLLIQGGADRVVPAPHAAAMLERLPDAELWIRPREGHVSVLTALGVALDWTLAIRAE</sequence>
<organism evidence="2 3">
    <name type="scientific">Leifsonia virtsii</name>
    <dbReference type="NCBI Taxonomy" id="3035915"/>
    <lineage>
        <taxon>Bacteria</taxon>
        <taxon>Bacillati</taxon>
        <taxon>Actinomycetota</taxon>
        <taxon>Actinomycetes</taxon>
        <taxon>Micrococcales</taxon>
        <taxon>Microbacteriaceae</taxon>
        <taxon>Leifsonia</taxon>
    </lineage>
</organism>
<dbReference type="EMBL" id="JAROCB010000001">
    <property type="protein sequence ID" value="MDN4596608.1"/>
    <property type="molecule type" value="Genomic_DNA"/>
</dbReference>
<dbReference type="InterPro" id="IPR000073">
    <property type="entry name" value="AB_hydrolase_1"/>
</dbReference>
<protein>
    <submittedName>
        <fullName evidence="2">Alpha/beta hydrolase</fullName>
    </submittedName>
</protein>
<comment type="caution">
    <text evidence="2">The sequence shown here is derived from an EMBL/GenBank/DDBJ whole genome shotgun (WGS) entry which is preliminary data.</text>
</comment>
<dbReference type="Pfam" id="PF00561">
    <property type="entry name" value="Abhydrolase_1"/>
    <property type="match status" value="1"/>
</dbReference>
<dbReference type="PANTHER" id="PTHR43798:SF33">
    <property type="entry name" value="HYDROLASE, PUTATIVE (AFU_ORTHOLOGUE AFUA_2G14860)-RELATED"/>
    <property type="match status" value="1"/>
</dbReference>
<dbReference type="PANTHER" id="PTHR43798">
    <property type="entry name" value="MONOACYLGLYCEROL LIPASE"/>
    <property type="match status" value="1"/>
</dbReference>
<keyword evidence="3" id="KW-1185">Reference proteome</keyword>
<gene>
    <name evidence="2" type="ORF">P5G59_05610</name>
</gene>
<dbReference type="InterPro" id="IPR029058">
    <property type="entry name" value="AB_hydrolase_fold"/>
</dbReference>
<accession>A0ABT8IVA8</accession>
<keyword evidence="2" id="KW-0378">Hydrolase</keyword>
<evidence type="ECO:0000313" key="2">
    <source>
        <dbReference type="EMBL" id="MDN4596608.1"/>
    </source>
</evidence>
<evidence type="ECO:0000259" key="1">
    <source>
        <dbReference type="Pfam" id="PF00561"/>
    </source>
</evidence>
<proteinExistence type="predicted"/>
<dbReference type="GO" id="GO:0016787">
    <property type="term" value="F:hydrolase activity"/>
    <property type="evidence" value="ECO:0007669"/>
    <property type="project" value="UniProtKB-KW"/>
</dbReference>
<dbReference type="RefSeq" id="WP_301216810.1">
    <property type="nucleotide sequence ID" value="NZ_JAROCB010000001.1"/>
</dbReference>
<name>A0ABT8IVA8_9MICO</name>
<dbReference type="PRINTS" id="PR00111">
    <property type="entry name" value="ABHYDROLASE"/>
</dbReference>